<evidence type="ECO:0000259" key="8">
    <source>
        <dbReference type="Pfam" id="PF00924"/>
    </source>
</evidence>
<dbReference type="Gene3D" id="1.10.287.1260">
    <property type="match status" value="1"/>
</dbReference>
<evidence type="ECO:0000313" key="12">
    <source>
        <dbReference type="Proteomes" id="UP000030787"/>
    </source>
</evidence>
<evidence type="ECO:0000259" key="9">
    <source>
        <dbReference type="Pfam" id="PF21082"/>
    </source>
</evidence>
<dbReference type="SUPFAM" id="SSF50182">
    <property type="entry name" value="Sm-like ribonucleoproteins"/>
    <property type="match status" value="1"/>
</dbReference>
<name>A0A0A7LEM9_9ARCH</name>
<dbReference type="InterPro" id="IPR006685">
    <property type="entry name" value="MscS_channel_2nd"/>
</dbReference>
<dbReference type="Pfam" id="PF21088">
    <property type="entry name" value="MS_channel_1st"/>
    <property type="match status" value="1"/>
</dbReference>
<feature type="transmembrane region" description="Helical" evidence="7">
    <location>
        <begin position="179"/>
        <end position="204"/>
    </location>
</feature>
<dbReference type="STRING" id="1577791.Mpt1_c00810"/>
<feature type="transmembrane region" description="Helical" evidence="7">
    <location>
        <begin position="327"/>
        <end position="347"/>
    </location>
</feature>
<dbReference type="HOGENOM" id="CLU_505908_0_0_2"/>
<proteinExistence type="inferred from homology"/>
<evidence type="ECO:0000256" key="3">
    <source>
        <dbReference type="ARBA" id="ARBA00022475"/>
    </source>
</evidence>
<evidence type="ECO:0000313" key="11">
    <source>
        <dbReference type="EMBL" id="AIZ55986.1"/>
    </source>
</evidence>
<dbReference type="Proteomes" id="UP000030787">
    <property type="component" value="Chromosome"/>
</dbReference>
<dbReference type="RefSeq" id="WP_048111240.1">
    <property type="nucleotide sequence ID" value="NZ_CP010070.1"/>
</dbReference>
<dbReference type="PANTHER" id="PTHR30221">
    <property type="entry name" value="SMALL-CONDUCTANCE MECHANOSENSITIVE CHANNEL"/>
    <property type="match status" value="1"/>
</dbReference>
<dbReference type="InterPro" id="IPR010920">
    <property type="entry name" value="LSM_dom_sf"/>
</dbReference>
<dbReference type="SUPFAM" id="SSF82689">
    <property type="entry name" value="Mechanosensitive channel protein MscS (YggB), C-terminal domain"/>
    <property type="match status" value="1"/>
</dbReference>
<comment type="subcellular location">
    <subcellularLocation>
        <location evidence="1">Cell membrane</location>
        <topology evidence="1">Multi-pass membrane protein</topology>
    </subcellularLocation>
</comment>
<keyword evidence="5 7" id="KW-1133">Transmembrane helix</keyword>
<gene>
    <name evidence="11" type="ORF">Mpt1_c00810</name>
</gene>
<dbReference type="PANTHER" id="PTHR30221:SF1">
    <property type="entry name" value="SMALL-CONDUCTANCE MECHANOSENSITIVE CHANNEL"/>
    <property type="match status" value="1"/>
</dbReference>
<organism evidence="11 12">
    <name type="scientific">Candidatus Methanoplasma termitum</name>
    <dbReference type="NCBI Taxonomy" id="1577791"/>
    <lineage>
        <taxon>Archaea</taxon>
        <taxon>Methanobacteriati</taxon>
        <taxon>Thermoplasmatota</taxon>
        <taxon>Thermoplasmata</taxon>
        <taxon>Methanomassiliicoccales</taxon>
        <taxon>Methanomassiliicoccaceae</taxon>
        <taxon>Candidatus Methanoplasma</taxon>
    </lineage>
</organism>
<sequence length="530" mass="58378">MRSVKAPVILLIIVAFSALVIIPGIESASGVSDTDVGVVSYVDKVKINAGNSDSFKIEVVNYLGFIENDITNSRMVSIAFTSPNETTVSVAKNDGDFVLAGQEHRSIIVNVDIDRYATAGKYTINIALTVRDLNGDSETTTSPIEVQLVIMSALSSGETYNKIMGLFANPLPEPFNGPLATAIISFLLWMVIGIVAMLILIPVLTRIITKNNEESRKKIKKGLRALFPLAVLLFAFDNGLRVYGAPEDVIGPIEAWFNVIYIVVGAVIAWRLYIIFIQYMLSRIEKNNRIDQKDMDLEPLFRLLGKLVLWVLSVALIMSVLGFDLTAIITSAGIISLGITFGAQSILSQFFSGMVLLTTRPFKSGDLIRVGDSGIYRVKTVNIMNTIFENWDNEETVTMPNNAVSSSTIVNLTGDGLIYKIQVVMNIDYENDVDLAKSLMVKAAMEHPSVITNKSVDLPYTRLTAFRDSSIELRLTSYVYDFNDNGRVGGELREVIFKLFKENGISIPFPQADVHIDYASKEEAKNGHGD</sequence>
<evidence type="ECO:0000256" key="1">
    <source>
        <dbReference type="ARBA" id="ARBA00004651"/>
    </source>
</evidence>
<evidence type="ECO:0000256" key="7">
    <source>
        <dbReference type="SAM" id="Phobius"/>
    </source>
</evidence>
<comment type="similarity">
    <text evidence="2">Belongs to the MscS (TC 1.A.23) family.</text>
</comment>
<evidence type="ECO:0000256" key="5">
    <source>
        <dbReference type="ARBA" id="ARBA00022989"/>
    </source>
</evidence>
<dbReference type="InterPro" id="IPR049142">
    <property type="entry name" value="MS_channel_1st"/>
</dbReference>
<dbReference type="EMBL" id="CP010070">
    <property type="protein sequence ID" value="AIZ55986.1"/>
    <property type="molecule type" value="Genomic_DNA"/>
</dbReference>
<evidence type="ECO:0000256" key="6">
    <source>
        <dbReference type="ARBA" id="ARBA00023136"/>
    </source>
</evidence>
<feature type="domain" description="Mechanosensitive ion channel MscS" evidence="8">
    <location>
        <begin position="346"/>
        <end position="413"/>
    </location>
</feature>
<dbReference type="AlphaFoldDB" id="A0A0A7LEM9"/>
<keyword evidence="4 7" id="KW-0812">Transmembrane</keyword>
<dbReference type="Pfam" id="PF00924">
    <property type="entry name" value="MS_channel_2nd"/>
    <property type="match status" value="1"/>
</dbReference>
<dbReference type="KEGG" id="mear:Mpt1_c00810"/>
<feature type="transmembrane region" description="Helical" evidence="7">
    <location>
        <begin position="300"/>
        <end position="321"/>
    </location>
</feature>
<feature type="domain" description="Mechanosensitive ion channel transmembrane helices 2/3" evidence="10">
    <location>
        <begin position="306"/>
        <end position="344"/>
    </location>
</feature>
<dbReference type="InterPro" id="IPR011014">
    <property type="entry name" value="MscS_channel_TM-2"/>
</dbReference>
<dbReference type="GO" id="GO:0008381">
    <property type="term" value="F:mechanosensitive monoatomic ion channel activity"/>
    <property type="evidence" value="ECO:0007669"/>
    <property type="project" value="InterPro"/>
</dbReference>
<keyword evidence="12" id="KW-1185">Reference proteome</keyword>
<dbReference type="InterPro" id="IPR049278">
    <property type="entry name" value="MS_channel_C"/>
</dbReference>
<reference evidence="11 12" key="1">
    <citation type="journal article" date="2014" name="Appl. Environ. Microbiol.">
        <title>Comparative Genome Analysis of 'Candidatus Methanoplasma termitum' Indicates a New Mode of Energy Metabolism in the Seventh Order of Methanogens.</title>
        <authorList>
            <person name="Lang K."/>
            <person name="Schuldes J."/>
            <person name="Klingl A."/>
            <person name="Poehlein A."/>
            <person name="Daniel R."/>
            <person name="Brune A."/>
        </authorList>
    </citation>
    <scope>NUCLEOTIDE SEQUENCE [LARGE SCALE GENOMIC DNA]</scope>
    <source>
        <strain evidence="12">Mpt1</strain>
    </source>
</reference>
<dbReference type="GeneID" id="24817756"/>
<keyword evidence="6 7" id="KW-0472">Membrane</keyword>
<dbReference type="InterPro" id="IPR011066">
    <property type="entry name" value="MscS_channel_C_sf"/>
</dbReference>
<dbReference type="InterPro" id="IPR023408">
    <property type="entry name" value="MscS_beta-dom_sf"/>
</dbReference>
<keyword evidence="3" id="KW-1003">Cell membrane</keyword>
<evidence type="ECO:0000256" key="2">
    <source>
        <dbReference type="ARBA" id="ARBA00008017"/>
    </source>
</evidence>
<dbReference type="OrthoDB" id="31543at2157"/>
<dbReference type="Gene3D" id="3.30.70.100">
    <property type="match status" value="1"/>
</dbReference>
<feature type="transmembrane region" description="Helical" evidence="7">
    <location>
        <begin position="225"/>
        <end position="243"/>
    </location>
</feature>
<dbReference type="Pfam" id="PF21082">
    <property type="entry name" value="MS_channel_3rd"/>
    <property type="match status" value="1"/>
</dbReference>
<accession>A0A0A7LEM9</accession>
<evidence type="ECO:0000259" key="10">
    <source>
        <dbReference type="Pfam" id="PF21088"/>
    </source>
</evidence>
<feature type="domain" description="Mechanosensitive ion channel MscS C-terminal" evidence="9">
    <location>
        <begin position="422"/>
        <end position="507"/>
    </location>
</feature>
<evidence type="ECO:0000256" key="4">
    <source>
        <dbReference type="ARBA" id="ARBA00022692"/>
    </source>
</evidence>
<feature type="transmembrane region" description="Helical" evidence="7">
    <location>
        <begin position="255"/>
        <end position="279"/>
    </location>
</feature>
<dbReference type="InterPro" id="IPR045275">
    <property type="entry name" value="MscS_archaea/bacteria_type"/>
</dbReference>
<dbReference type="SUPFAM" id="SSF82861">
    <property type="entry name" value="Mechanosensitive channel protein MscS (YggB), transmembrane region"/>
    <property type="match status" value="1"/>
</dbReference>
<protein>
    <submittedName>
        <fullName evidence="11">Small-conductance mechanosensitive channel MscMJ</fullName>
    </submittedName>
</protein>
<dbReference type="Gene3D" id="2.30.30.60">
    <property type="match status" value="1"/>
</dbReference>
<dbReference type="GO" id="GO:0005886">
    <property type="term" value="C:plasma membrane"/>
    <property type="evidence" value="ECO:0007669"/>
    <property type="project" value="UniProtKB-SubCell"/>
</dbReference>